<name>G0GAI9_WINT7</name>
<reference evidence="4 5" key="1">
    <citation type="submission" date="2011-06" db="EMBL/GenBank/DDBJ databases">
        <title>The complete genome of Spirochaeta thermophila DSM 6578.</title>
        <authorList>
            <consortium name="US DOE Joint Genome Institute (JGI-PGF)"/>
            <person name="Lucas S."/>
            <person name="Lapidus A."/>
            <person name="Bruce D."/>
            <person name="Goodwin L."/>
            <person name="Pitluck S."/>
            <person name="Peters L."/>
            <person name="Kyrpides N."/>
            <person name="Mavromatis K."/>
            <person name="Ivanova N."/>
            <person name="Mikailova N."/>
            <person name="Pagani I."/>
            <person name="Chertkov O."/>
            <person name="Detter J.C."/>
            <person name="Tapia R."/>
            <person name="Han C."/>
            <person name="Land M."/>
            <person name="Hauser L."/>
            <person name="Markowitz V."/>
            <person name="Cheng J.-F."/>
            <person name="Hugenholtz P."/>
            <person name="Woyke T."/>
            <person name="Wu D."/>
            <person name="Spring S."/>
            <person name="Merkhoffer B."/>
            <person name="Schneider S."/>
            <person name="Klenk H.-P."/>
            <person name="Eisen J.A."/>
        </authorList>
    </citation>
    <scope>NUCLEOTIDE SEQUENCE [LARGE SCALE GENOMIC DNA]</scope>
    <source>
        <strain evidence="5">ATCC 700085 / DSM 6578 / Z-1203</strain>
    </source>
</reference>
<keyword evidence="1" id="KW-0802">TPR repeat</keyword>
<dbReference type="GO" id="GO:0004519">
    <property type="term" value="F:endonuclease activity"/>
    <property type="evidence" value="ECO:0007669"/>
    <property type="project" value="InterPro"/>
</dbReference>
<dbReference type="PANTHER" id="PTHR12558:SF13">
    <property type="entry name" value="CELL DIVISION CYCLE PROTEIN 27 HOMOLOG"/>
    <property type="match status" value="1"/>
</dbReference>
<keyword evidence="5" id="KW-1185">Reference proteome</keyword>
<dbReference type="Pfam" id="PF04471">
    <property type="entry name" value="Mrr_cat"/>
    <property type="match status" value="1"/>
</dbReference>
<dbReference type="Pfam" id="PF13181">
    <property type="entry name" value="TPR_8"/>
    <property type="match status" value="1"/>
</dbReference>
<evidence type="ECO:0000256" key="2">
    <source>
        <dbReference type="SAM" id="Phobius"/>
    </source>
</evidence>
<dbReference type="GO" id="GO:0009307">
    <property type="term" value="P:DNA restriction-modification system"/>
    <property type="evidence" value="ECO:0007669"/>
    <property type="project" value="InterPro"/>
</dbReference>
<proteinExistence type="predicted"/>
<dbReference type="AlphaFoldDB" id="G0GAI9"/>
<evidence type="ECO:0000313" key="5">
    <source>
        <dbReference type="Proteomes" id="UP000007254"/>
    </source>
</evidence>
<keyword evidence="2" id="KW-0472">Membrane</keyword>
<dbReference type="HOGENOM" id="CLU_048872_0_0_12"/>
<dbReference type="Gene3D" id="1.25.40.10">
    <property type="entry name" value="Tetratricopeptide repeat domain"/>
    <property type="match status" value="3"/>
</dbReference>
<dbReference type="Proteomes" id="UP000007254">
    <property type="component" value="Chromosome"/>
</dbReference>
<dbReference type="STRING" id="869211.Spith_0675"/>
<dbReference type="Pfam" id="PF13432">
    <property type="entry name" value="TPR_16"/>
    <property type="match status" value="1"/>
</dbReference>
<feature type="domain" description="Restriction endonuclease type IV Mrr" evidence="3">
    <location>
        <begin position="336"/>
        <end position="446"/>
    </location>
</feature>
<dbReference type="PANTHER" id="PTHR12558">
    <property type="entry name" value="CELL DIVISION CYCLE 16,23,27"/>
    <property type="match status" value="1"/>
</dbReference>
<evidence type="ECO:0000256" key="1">
    <source>
        <dbReference type="PROSITE-ProRule" id="PRU00339"/>
    </source>
</evidence>
<keyword evidence="2" id="KW-0812">Transmembrane</keyword>
<evidence type="ECO:0000313" key="4">
    <source>
        <dbReference type="EMBL" id="AEJ60954.1"/>
    </source>
</evidence>
<sequence>MFIIIPVIIVGIGLGVFIFFLLKAILLPRRISSIAHLISQERYNQAIKMAKAIAERDPRNSEAHYLLGLAYLKTGRPELALMELKMVGRIGVFTEYCPEIQYRETIAELYKSFNQPEEALKEYLLLLKRYPEMPDYYYKCGQLFEMRNQSDRAFIYYRKAIELNPRYADAHFRLGALLYRMHKYPEARSELETALRYDPDILPAYYYLGKIYREAKEYHAALLSFEKSVRHPDYKLRSLIERGTCYLNMGDYESAIMELERAVKLSPEATNPEMLYARYFLSIAYEKRRRIEDALEQWEFIYRINPSFQDVGEKLAQYQDVHHDDRIKDFLTCNENLFLEICKSIIQAMNLAVTTIKPIPNGAEIIAVDVETKWRNTRKLPRLVRIYRTTEMIDEATVRATHEAMREQNLVRGVIVASAPFSKLAREYAETRPIDLHDKNVLQKLLQRIDMDSGVLKV</sequence>
<feature type="transmembrane region" description="Helical" evidence="2">
    <location>
        <begin position="6"/>
        <end position="26"/>
    </location>
</feature>
<gene>
    <name evidence="4" type="ordered locus">Spith_0675</name>
</gene>
<dbReference type="EMBL" id="CP002903">
    <property type="protein sequence ID" value="AEJ60954.1"/>
    <property type="molecule type" value="Genomic_DNA"/>
</dbReference>
<feature type="repeat" description="TPR" evidence="1">
    <location>
        <begin position="236"/>
        <end position="269"/>
    </location>
</feature>
<keyword evidence="2" id="KW-1133">Transmembrane helix</keyword>
<dbReference type="SUPFAM" id="SSF48452">
    <property type="entry name" value="TPR-like"/>
    <property type="match status" value="3"/>
</dbReference>
<feature type="repeat" description="TPR" evidence="1">
    <location>
        <begin position="168"/>
        <end position="201"/>
    </location>
</feature>
<feature type="repeat" description="TPR" evidence="1">
    <location>
        <begin position="134"/>
        <end position="167"/>
    </location>
</feature>
<dbReference type="Pfam" id="PF14559">
    <property type="entry name" value="TPR_19"/>
    <property type="match status" value="1"/>
</dbReference>
<dbReference type="RefSeq" id="WP_014624332.1">
    <property type="nucleotide sequence ID" value="NC_017583.1"/>
</dbReference>
<accession>G0GAI9</accession>
<organism evidence="4 5">
    <name type="scientific">Winmispira thermophila (strain ATCC 700085 / DSM 6578 / Z-1203)</name>
    <name type="common">Spirochaeta thermophila</name>
    <dbReference type="NCBI Taxonomy" id="869211"/>
    <lineage>
        <taxon>Bacteria</taxon>
        <taxon>Pseudomonadati</taxon>
        <taxon>Spirochaetota</taxon>
        <taxon>Spirochaetia</taxon>
        <taxon>Winmispirales</taxon>
        <taxon>Winmispiraceae</taxon>
        <taxon>Winmispira</taxon>
    </lineage>
</organism>
<dbReference type="InterPro" id="IPR011990">
    <property type="entry name" value="TPR-like_helical_dom_sf"/>
</dbReference>
<dbReference type="SMART" id="SM00028">
    <property type="entry name" value="TPR"/>
    <property type="match status" value="7"/>
</dbReference>
<dbReference type="PROSITE" id="PS50005">
    <property type="entry name" value="TPR"/>
    <property type="match status" value="4"/>
</dbReference>
<dbReference type="KEGG" id="stq:Spith_0675"/>
<dbReference type="GO" id="GO:0003677">
    <property type="term" value="F:DNA binding"/>
    <property type="evidence" value="ECO:0007669"/>
    <property type="project" value="InterPro"/>
</dbReference>
<dbReference type="InterPro" id="IPR007560">
    <property type="entry name" value="Restrct_endonuc_IV_Mrr"/>
</dbReference>
<feature type="repeat" description="TPR" evidence="1">
    <location>
        <begin position="202"/>
        <end position="235"/>
    </location>
</feature>
<evidence type="ECO:0000259" key="3">
    <source>
        <dbReference type="Pfam" id="PF04471"/>
    </source>
</evidence>
<dbReference type="PROSITE" id="PS50293">
    <property type="entry name" value="TPR_REGION"/>
    <property type="match status" value="2"/>
</dbReference>
<dbReference type="InterPro" id="IPR019734">
    <property type="entry name" value="TPR_rpt"/>
</dbReference>
<protein>
    <submittedName>
        <fullName evidence="4">Tetratricopeptide TPR_2 repeat-containing protein</fullName>
    </submittedName>
</protein>